<feature type="compositionally biased region" description="Basic and acidic residues" evidence="1">
    <location>
        <begin position="206"/>
        <end position="220"/>
    </location>
</feature>
<feature type="region of interest" description="Disordered" evidence="1">
    <location>
        <begin position="174"/>
        <end position="249"/>
    </location>
</feature>
<dbReference type="Proteomes" id="UP001164746">
    <property type="component" value="Chromosome 6"/>
</dbReference>
<proteinExistence type="predicted"/>
<feature type="signal peptide" evidence="2">
    <location>
        <begin position="1"/>
        <end position="21"/>
    </location>
</feature>
<dbReference type="EMBL" id="CP111017">
    <property type="protein sequence ID" value="WAR07572.1"/>
    <property type="molecule type" value="Genomic_DNA"/>
</dbReference>
<sequence length="249" mass="27916">MILSLLILVPMVACLAPVVAAAPALLHPDETGCTVKAYQGSVVIKISSSNPQDILNIQANGTFVAYCDREAALRQSDHENHFHVSLTRSGSCVFIIYYYDGNRLSVNITSATSTITEILVQGKPISNCFRPSFVFLNLKGNEEWHQQKLEVPVWAIGLVVVFIKYKQPCSKKRREKKDCNVSSEDDHRNEKKEEIPLTRKRRGRKDSKASTEDGRRKGNQKEPPSTVFKPSQRPSTRKRVTSGMKSNTL</sequence>
<gene>
    <name evidence="3" type="ORF">MAR_017530</name>
</gene>
<evidence type="ECO:0000256" key="1">
    <source>
        <dbReference type="SAM" id="MobiDB-lite"/>
    </source>
</evidence>
<name>A0ABY7EFJ0_MYAAR</name>
<organism evidence="3 4">
    <name type="scientific">Mya arenaria</name>
    <name type="common">Soft-shell clam</name>
    <dbReference type="NCBI Taxonomy" id="6604"/>
    <lineage>
        <taxon>Eukaryota</taxon>
        <taxon>Metazoa</taxon>
        <taxon>Spiralia</taxon>
        <taxon>Lophotrochozoa</taxon>
        <taxon>Mollusca</taxon>
        <taxon>Bivalvia</taxon>
        <taxon>Autobranchia</taxon>
        <taxon>Heteroconchia</taxon>
        <taxon>Euheterodonta</taxon>
        <taxon>Imparidentia</taxon>
        <taxon>Neoheterodontei</taxon>
        <taxon>Myida</taxon>
        <taxon>Myoidea</taxon>
        <taxon>Myidae</taxon>
        <taxon>Mya</taxon>
    </lineage>
</organism>
<feature type="compositionally biased region" description="Basic and acidic residues" evidence="1">
    <location>
        <begin position="176"/>
        <end position="197"/>
    </location>
</feature>
<feature type="chain" id="PRO_5046644061" evidence="2">
    <location>
        <begin position="22"/>
        <end position="249"/>
    </location>
</feature>
<evidence type="ECO:0000256" key="2">
    <source>
        <dbReference type="SAM" id="SignalP"/>
    </source>
</evidence>
<accession>A0ABY7EFJ0</accession>
<keyword evidence="4" id="KW-1185">Reference proteome</keyword>
<protein>
    <submittedName>
        <fullName evidence="3">Uncharacterized protein</fullName>
    </submittedName>
</protein>
<reference evidence="3" key="1">
    <citation type="submission" date="2022-11" db="EMBL/GenBank/DDBJ databases">
        <title>Centuries of genome instability and evolution in soft-shell clam transmissible cancer (bioRxiv).</title>
        <authorList>
            <person name="Hart S.F.M."/>
            <person name="Yonemitsu M.A."/>
            <person name="Giersch R.M."/>
            <person name="Beal B.F."/>
            <person name="Arriagada G."/>
            <person name="Davis B.W."/>
            <person name="Ostrander E.A."/>
            <person name="Goff S.P."/>
            <person name="Metzger M.J."/>
        </authorList>
    </citation>
    <scope>NUCLEOTIDE SEQUENCE</scope>
    <source>
        <strain evidence="3">MELC-2E11</strain>
        <tissue evidence="3">Siphon/mantle</tissue>
    </source>
</reference>
<keyword evidence="2" id="KW-0732">Signal</keyword>
<evidence type="ECO:0000313" key="3">
    <source>
        <dbReference type="EMBL" id="WAR07572.1"/>
    </source>
</evidence>
<evidence type="ECO:0000313" key="4">
    <source>
        <dbReference type="Proteomes" id="UP001164746"/>
    </source>
</evidence>